<evidence type="ECO:0000313" key="1">
    <source>
        <dbReference type="EMBL" id="AGK56914.1"/>
    </source>
</evidence>
<evidence type="ECO:0000313" key="2">
    <source>
        <dbReference type="Proteomes" id="UP000005952"/>
    </source>
</evidence>
<organism evidence="1 2">
    <name type="scientific">Hyphomicrobium denitrificans 1NES1</name>
    <dbReference type="NCBI Taxonomy" id="670307"/>
    <lineage>
        <taxon>Bacteria</taxon>
        <taxon>Pseudomonadati</taxon>
        <taxon>Pseudomonadota</taxon>
        <taxon>Alphaproteobacteria</taxon>
        <taxon>Hyphomicrobiales</taxon>
        <taxon>Hyphomicrobiaceae</taxon>
        <taxon>Hyphomicrobium</taxon>
    </lineage>
</organism>
<dbReference type="HOGENOM" id="CLU_2329938_0_0_5"/>
<sequence length="98" mass="9795">MAGLGSVGGFAGADLAGNGPDGFYVRTAFAATAGGLAAEITGGKFSNGAITASFARLFNDERGLSGTQSGIDERAFEARTEGTGLGHPDYDILEFAAS</sequence>
<dbReference type="Proteomes" id="UP000005952">
    <property type="component" value="Chromosome"/>
</dbReference>
<proteinExistence type="predicted"/>
<dbReference type="STRING" id="670307.HYPDE_26158"/>
<gene>
    <name evidence="1" type="ORF">HYPDE_26158</name>
</gene>
<protein>
    <submittedName>
        <fullName evidence="1">Uncharacterized protein</fullName>
    </submittedName>
</protein>
<dbReference type="AlphaFoldDB" id="N0B0E3"/>
<accession>N0B0E3</accession>
<dbReference type="EMBL" id="CP005587">
    <property type="protein sequence ID" value="AGK56914.1"/>
    <property type="molecule type" value="Genomic_DNA"/>
</dbReference>
<name>N0B0E3_9HYPH</name>
<dbReference type="KEGG" id="hdt:HYPDE_26158"/>
<keyword evidence="2" id="KW-1185">Reference proteome</keyword>
<reference evidence="1 2" key="1">
    <citation type="journal article" date="2013" name="Genome Announc.">
        <title>Genome sequences for three denitrifying bacterial strains isolated from a uranium- and nitrate-contaminated subsurface environment.</title>
        <authorList>
            <person name="Venkatramanan R."/>
            <person name="Prakash O."/>
            <person name="Woyke T."/>
            <person name="Chain P."/>
            <person name="Goodwin L.A."/>
            <person name="Watson D."/>
            <person name="Brooks S."/>
            <person name="Kostka J.E."/>
            <person name="Green S.J."/>
        </authorList>
    </citation>
    <scope>NUCLEOTIDE SEQUENCE [LARGE SCALE GENOMIC DNA]</scope>
    <source>
        <strain evidence="1 2">1NES1</strain>
    </source>
</reference>